<dbReference type="SUPFAM" id="SSF51430">
    <property type="entry name" value="NAD(P)-linked oxidoreductase"/>
    <property type="match status" value="1"/>
</dbReference>
<organism evidence="3 4">
    <name type="scientific">Pararhodospirillum oryzae</name>
    <dbReference type="NCBI Taxonomy" id="478448"/>
    <lineage>
        <taxon>Bacteria</taxon>
        <taxon>Pseudomonadati</taxon>
        <taxon>Pseudomonadota</taxon>
        <taxon>Alphaproteobacteria</taxon>
        <taxon>Rhodospirillales</taxon>
        <taxon>Rhodospirillaceae</taxon>
        <taxon>Pararhodospirillum</taxon>
    </lineage>
</organism>
<proteinExistence type="predicted"/>
<protein>
    <submittedName>
        <fullName evidence="3">Oxidoreductase</fullName>
    </submittedName>
</protein>
<dbReference type="InterPro" id="IPR050523">
    <property type="entry name" value="AKR_Detox_Biosynth"/>
</dbReference>
<evidence type="ECO:0000256" key="1">
    <source>
        <dbReference type="ARBA" id="ARBA00023002"/>
    </source>
</evidence>
<dbReference type="RefSeq" id="WP_147163900.1">
    <property type="nucleotide sequence ID" value="NZ_BJZO01000051.1"/>
</dbReference>
<feature type="domain" description="NADP-dependent oxidoreductase" evidence="2">
    <location>
        <begin position="15"/>
        <end position="317"/>
    </location>
</feature>
<dbReference type="Proteomes" id="UP000321567">
    <property type="component" value="Unassembled WGS sequence"/>
</dbReference>
<dbReference type="OrthoDB" id="9773828at2"/>
<keyword evidence="1" id="KW-0560">Oxidoreductase</keyword>
<comment type="caution">
    <text evidence="3">The sequence shown here is derived from an EMBL/GenBank/DDBJ whole genome shotgun (WGS) entry which is preliminary data.</text>
</comment>
<gene>
    <name evidence="3" type="ORF">ROR02_20130</name>
</gene>
<evidence type="ECO:0000259" key="2">
    <source>
        <dbReference type="Pfam" id="PF00248"/>
    </source>
</evidence>
<dbReference type="AlphaFoldDB" id="A0A512H8X9"/>
<dbReference type="EMBL" id="BJZO01000051">
    <property type="protein sequence ID" value="GEO81882.1"/>
    <property type="molecule type" value="Genomic_DNA"/>
</dbReference>
<evidence type="ECO:0000313" key="3">
    <source>
        <dbReference type="EMBL" id="GEO81882.1"/>
    </source>
</evidence>
<sequence>MRYTTLGNTGLVVSRLGFGAMTFGSGTGPMASVFKIETQGTADRLVGRALEAGVTLFNTADAYAGGASETMLGHALGRHRSEVVIATKVGFRTGPALGDSGLSRRHILAAAEASLRRLGTDWIDVYLAHRVDPHTPLEETLDALETLIRQGKVRYAGFSNWPAWLAAKAVGLQRHAGARPFCAAEMYYSLVGRDVEHEVVPFARDAGIGLMVWSPLAGGFLSGRYTPQDPTGDGGRLAGFDILPVDRDKGFAILEVLGAVARAHDVSVAAVAIAWLLTRPGVASVLLGASRIEHLDQTLAAASLDLSAETLQALDAASAIPRPYPAWFVEQIGDEALKAALEG</sequence>
<dbReference type="CDD" id="cd19091">
    <property type="entry name" value="AKR_PsAKR"/>
    <property type="match status" value="1"/>
</dbReference>
<accession>A0A512H8X9</accession>
<dbReference type="GO" id="GO:0016491">
    <property type="term" value="F:oxidoreductase activity"/>
    <property type="evidence" value="ECO:0007669"/>
    <property type="project" value="UniProtKB-KW"/>
</dbReference>
<dbReference type="GO" id="GO:0005829">
    <property type="term" value="C:cytosol"/>
    <property type="evidence" value="ECO:0007669"/>
    <property type="project" value="UniProtKB-ARBA"/>
</dbReference>
<dbReference type="FunFam" id="3.20.20.100:FF:000004">
    <property type="entry name" value="Oxidoreductase, aldo/keto reductase"/>
    <property type="match status" value="1"/>
</dbReference>
<dbReference type="PANTHER" id="PTHR43364">
    <property type="entry name" value="NADH-SPECIFIC METHYLGLYOXAL REDUCTASE-RELATED"/>
    <property type="match status" value="1"/>
</dbReference>
<name>A0A512H8X9_9PROT</name>
<evidence type="ECO:0000313" key="4">
    <source>
        <dbReference type="Proteomes" id="UP000321567"/>
    </source>
</evidence>
<dbReference type="PANTHER" id="PTHR43364:SF18">
    <property type="entry name" value="OXIDOREDUCTASE"/>
    <property type="match status" value="1"/>
</dbReference>
<keyword evidence="4" id="KW-1185">Reference proteome</keyword>
<dbReference type="InterPro" id="IPR036812">
    <property type="entry name" value="NAD(P)_OxRdtase_dom_sf"/>
</dbReference>
<dbReference type="Gene3D" id="3.20.20.100">
    <property type="entry name" value="NADP-dependent oxidoreductase domain"/>
    <property type="match status" value="1"/>
</dbReference>
<reference evidence="3 4" key="1">
    <citation type="submission" date="2019-07" db="EMBL/GenBank/DDBJ databases">
        <title>Whole genome shotgun sequence of Rhodospirillum oryzae NBRC 107573.</title>
        <authorList>
            <person name="Hosoyama A."/>
            <person name="Uohara A."/>
            <person name="Ohji S."/>
            <person name="Ichikawa N."/>
        </authorList>
    </citation>
    <scope>NUCLEOTIDE SEQUENCE [LARGE SCALE GENOMIC DNA]</scope>
    <source>
        <strain evidence="3 4">NBRC 107573</strain>
    </source>
</reference>
<dbReference type="Pfam" id="PF00248">
    <property type="entry name" value="Aldo_ket_red"/>
    <property type="match status" value="1"/>
</dbReference>
<dbReference type="InterPro" id="IPR023210">
    <property type="entry name" value="NADP_OxRdtase_dom"/>
</dbReference>